<evidence type="ECO:0000313" key="7">
    <source>
        <dbReference type="EMBL" id="SOD51820.1"/>
    </source>
</evidence>
<evidence type="ECO:0000313" key="8">
    <source>
        <dbReference type="Proteomes" id="UP000219374"/>
    </source>
</evidence>
<dbReference type="RefSeq" id="WP_097120619.1">
    <property type="nucleotide sequence ID" value="NZ_OCND01000001.1"/>
</dbReference>
<evidence type="ECO:0000256" key="3">
    <source>
        <dbReference type="ARBA" id="ARBA00022989"/>
    </source>
</evidence>
<gene>
    <name evidence="7" type="ORF">SAMN06296416_101889</name>
</gene>
<name>A0A286CZJ1_9GAMM</name>
<organism evidence="7 8">
    <name type="scientific">Pseudoxanthomonas wuyuanensis</name>
    <dbReference type="NCBI Taxonomy" id="1073196"/>
    <lineage>
        <taxon>Bacteria</taxon>
        <taxon>Pseudomonadati</taxon>
        <taxon>Pseudomonadota</taxon>
        <taxon>Gammaproteobacteria</taxon>
        <taxon>Lysobacterales</taxon>
        <taxon>Lysobacteraceae</taxon>
        <taxon>Pseudoxanthomonas</taxon>
    </lineage>
</organism>
<dbReference type="GO" id="GO:0005886">
    <property type="term" value="C:plasma membrane"/>
    <property type="evidence" value="ECO:0007669"/>
    <property type="project" value="InterPro"/>
</dbReference>
<keyword evidence="8" id="KW-1185">Reference proteome</keyword>
<evidence type="ECO:0000256" key="1">
    <source>
        <dbReference type="ARBA" id="ARBA00022475"/>
    </source>
</evidence>
<accession>A0A286CZJ1</accession>
<feature type="transmembrane region" description="Helical" evidence="5">
    <location>
        <begin position="40"/>
        <end position="68"/>
    </location>
</feature>
<proteinExistence type="predicted"/>
<keyword evidence="2 5" id="KW-0812">Transmembrane</keyword>
<dbReference type="AlphaFoldDB" id="A0A286CZJ1"/>
<dbReference type="Pfam" id="PF06305">
    <property type="entry name" value="LapA_dom"/>
    <property type="match status" value="1"/>
</dbReference>
<dbReference type="Proteomes" id="UP000219374">
    <property type="component" value="Unassembled WGS sequence"/>
</dbReference>
<evidence type="ECO:0000259" key="6">
    <source>
        <dbReference type="Pfam" id="PF06305"/>
    </source>
</evidence>
<keyword evidence="4 5" id="KW-0472">Membrane</keyword>
<sequence>MNVFRLLIALVLLAVGLVVGVLNTQPVRVNFLFTEFATSSGAAIIVSLLAGVIIGGAIVFATLVLPLYSRLRKAGKAAQTPMPPASTGTDI</sequence>
<protein>
    <recommendedName>
        <fullName evidence="6">Lipopolysaccharide assembly protein A domain-containing protein</fullName>
    </recommendedName>
</protein>
<feature type="domain" description="Lipopolysaccharide assembly protein A" evidence="6">
    <location>
        <begin position="22"/>
        <end position="76"/>
    </location>
</feature>
<dbReference type="EMBL" id="OCND01000001">
    <property type="protein sequence ID" value="SOD51820.1"/>
    <property type="molecule type" value="Genomic_DNA"/>
</dbReference>
<evidence type="ECO:0000256" key="5">
    <source>
        <dbReference type="SAM" id="Phobius"/>
    </source>
</evidence>
<evidence type="ECO:0000256" key="2">
    <source>
        <dbReference type="ARBA" id="ARBA00022692"/>
    </source>
</evidence>
<dbReference type="OrthoDB" id="6009035at2"/>
<keyword evidence="3 5" id="KW-1133">Transmembrane helix</keyword>
<reference evidence="7 8" key="1">
    <citation type="submission" date="2017-09" db="EMBL/GenBank/DDBJ databases">
        <authorList>
            <person name="Ehlers B."/>
            <person name="Leendertz F.H."/>
        </authorList>
    </citation>
    <scope>NUCLEOTIDE SEQUENCE [LARGE SCALE GENOMIC DNA]</scope>
    <source>
        <strain evidence="7 8">CGMCC 1.10978</strain>
    </source>
</reference>
<keyword evidence="1" id="KW-1003">Cell membrane</keyword>
<evidence type="ECO:0000256" key="4">
    <source>
        <dbReference type="ARBA" id="ARBA00023136"/>
    </source>
</evidence>
<dbReference type="InterPro" id="IPR010445">
    <property type="entry name" value="LapA_dom"/>
</dbReference>